<feature type="transmembrane region" description="Helical" evidence="1">
    <location>
        <begin position="35"/>
        <end position="58"/>
    </location>
</feature>
<dbReference type="RefSeq" id="WP_212019813.1">
    <property type="nucleotide sequence ID" value="NZ_JAAFYZ010000249.1"/>
</dbReference>
<dbReference type="Pfam" id="PF20177">
    <property type="entry name" value="DUF6542"/>
    <property type="match status" value="1"/>
</dbReference>
<evidence type="ECO:0000313" key="4">
    <source>
        <dbReference type="Proteomes" id="UP000730482"/>
    </source>
</evidence>
<reference evidence="3 4" key="1">
    <citation type="submission" date="2020-02" db="EMBL/GenBank/DDBJ databases">
        <title>Acidophilic actinobacteria isolated from forest soil.</title>
        <authorList>
            <person name="Golinska P."/>
        </authorList>
    </citation>
    <scope>NUCLEOTIDE SEQUENCE [LARGE SCALE GENOMIC DNA]</scope>
    <source>
        <strain evidence="3 4">NL8</strain>
    </source>
</reference>
<feature type="transmembrane region" description="Helical" evidence="1">
    <location>
        <begin position="65"/>
        <end position="86"/>
    </location>
</feature>
<sequence>MPHTPGTHGSCHRAPTTRANITAGRVTALLLLAPAIGMFFGGAVFAVLCAGAASLAALRVRPAGLWWVLPLAPVAIWAVCVGREVFDASGGTTKQAVAVAHGMIDAFPAMIVTLLATAAVAALRRTFRRGSTGA</sequence>
<keyword evidence="4" id="KW-1185">Reference proteome</keyword>
<accession>A0ABS5L4Y4</accession>
<keyword evidence="1" id="KW-0812">Transmembrane</keyword>
<evidence type="ECO:0000259" key="2">
    <source>
        <dbReference type="Pfam" id="PF20177"/>
    </source>
</evidence>
<comment type="caution">
    <text evidence="3">The sequence shown here is derived from an EMBL/GenBank/DDBJ whole genome shotgun (WGS) entry which is preliminary data.</text>
</comment>
<keyword evidence="1" id="KW-1133">Transmembrane helix</keyword>
<name>A0ABS5L4Y4_9ACTN</name>
<dbReference type="EMBL" id="JAAFYZ010000249">
    <property type="protein sequence ID" value="MBS2553356.1"/>
    <property type="molecule type" value="Genomic_DNA"/>
</dbReference>
<keyword evidence="1" id="KW-0472">Membrane</keyword>
<dbReference type="Proteomes" id="UP000730482">
    <property type="component" value="Unassembled WGS sequence"/>
</dbReference>
<feature type="domain" description="DUF6542" evidence="2">
    <location>
        <begin position="26"/>
        <end position="128"/>
    </location>
</feature>
<feature type="transmembrane region" description="Helical" evidence="1">
    <location>
        <begin position="106"/>
        <end position="123"/>
    </location>
</feature>
<evidence type="ECO:0000256" key="1">
    <source>
        <dbReference type="SAM" id="Phobius"/>
    </source>
</evidence>
<organism evidence="3 4">
    <name type="scientific">Catenulispora pinistramenti</name>
    <dbReference type="NCBI Taxonomy" id="2705254"/>
    <lineage>
        <taxon>Bacteria</taxon>
        <taxon>Bacillati</taxon>
        <taxon>Actinomycetota</taxon>
        <taxon>Actinomycetes</taxon>
        <taxon>Catenulisporales</taxon>
        <taxon>Catenulisporaceae</taxon>
        <taxon>Catenulispora</taxon>
    </lineage>
</organism>
<proteinExistence type="predicted"/>
<dbReference type="InterPro" id="IPR046672">
    <property type="entry name" value="DUF6542"/>
</dbReference>
<gene>
    <name evidence="3" type="ORF">KGQ19_41530</name>
</gene>
<protein>
    <recommendedName>
        <fullName evidence="2">DUF6542 domain-containing protein</fullName>
    </recommendedName>
</protein>
<evidence type="ECO:0000313" key="3">
    <source>
        <dbReference type="EMBL" id="MBS2553356.1"/>
    </source>
</evidence>